<accession>A0AA42C639</accession>
<dbReference type="AlphaFoldDB" id="A0AA42C639"/>
<dbReference type="Pfam" id="PF20230">
    <property type="entry name" value="DUF6588"/>
    <property type="match status" value="1"/>
</dbReference>
<gene>
    <name evidence="1" type="ORF">N2K84_05365</name>
</gene>
<evidence type="ECO:0000313" key="1">
    <source>
        <dbReference type="EMBL" id="MCW0482149.1"/>
    </source>
</evidence>
<evidence type="ECO:0000313" key="2">
    <source>
        <dbReference type="Proteomes" id="UP001163821"/>
    </source>
</evidence>
<comment type="caution">
    <text evidence="1">The sequence shown here is derived from an EMBL/GenBank/DDBJ whole genome shotgun (WGS) entry which is preliminary data.</text>
</comment>
<protein>
    <submittedName>
        <fullName evidence="1">Uncharacterized protein</fullName>
    </submittedName>
</protein>
<proteinExistence type="predicted"/>
<name>A0AA42C639_9BACT</name>
<sequence>MKSKLILTLAFLFILKVGHSQSEVADFIRAGKDDATKLIQAYLNPYALALGDGLNNCWYNSAATHKLFGMDLAINVSAIMIPSSGQAFNVNEIGLSNNTRLISGGPIAPTVAGAEEDGPRMGVYLDNREVVTFNTPQGTGFDMVPVPMAQLTLGVLPKTDLSIRYVPELSFDDDEIKVGMIGGGLKHNFKESLPFLKHLPFDASVYLNFSTIDASGDLMFGADEYDFEQGISVQNNYIQDDNQQLKFKTQTFGYGLIVSKKLSVLTVYASAGNNKSQTDIDLKGSYPFIEDGEAINEVVIYGETDPVQLDFEASNLSLSAGLRLKLAFFSLYGSVNKSEYTSYNAGISLGFR</sequence>
<organism evidence="1 2">
    <name type="scientific">Gaoshiqia sediminis</name>
    <dbReference type="NCBI Taxonomy" id="2986998"/>
    <lineage>
        <taxon>Bacteria</taxon>
        <taxon>Pseudomonadati</taxon>
        <taxon>Bacteroidota</taxon>
        <taxon>Bacteroidia</taxon>
        <taxon>Marinilabiliales</taxon>
        <taxon>Prolixibacteraceae</taxon>
        <taxon>Gaoshiqia</taxon>
    </lineage>
</organism>
<reference evidence="1" key="1">
    <citation type="submission" date="2022-10" db="EMBL/GenBank/DDBJ databases">
        <title>Gaoshiqiia sediminis gen. nov., sp. nov., isolated from coastal sediment.</title>
        <authorList>
            <person name="Yu W.X."/>
            <person name="Mu D.S."/>
            <person name="Du J.Z."/>
            <person name="Liang Y.Q."/>
        </authorList>
    </citation>
    <scope>NUCLEOTIDE SEQUENCE</scope>
    <source>
        <strain evidence="1">A06</strain>
    </source>
</reference>
<dbReference type="RefSeq" id="WP_282590757.1">
    <property type="nucleotide sequence ID" value="NZ_JAPAAF010000005.1"/>
</dbReference>
<dbReference type="InterPro" id="IPR046495">
    <property type="entry name" value="DUF6588"/>
</dbReference>
<keyword evidence="2" id="KW-1185">Reference proteome</keyword>
<dbReference type="EMBL" id="JAPAAF010000005">
    <property type="protein sequence ID" value="MCW0482149.1"/>
    <property type="molecule type" value="Genomic_DNA"/>
</dbReference>
<dbReference type="Proteomes" id="UP001163821">
    <property type="component" value="Unassembled WGS sequence"/>
</dbReference>